<dbReference type="EMBL" id="LWDX02040391">
    <property type="protein sequence ID" value="OEL24178.1"/>
    <property type="molecule type" value="Genomic_DNA"/>
</dbReference>
<reference evidence="10 11" key="1">
    <citation type="submission" date="2016-09" db="EMBL/GenBank/DDBJ databases">
        <title>The draft genome of Dichanthelium oligosanthes: A C3 panicoid grass species.</title>
        <authorList>
            <person name="Studer A.J."/>
            <person name="Schnable J.C."/>
            <person name="Brutnell T.P."/>
        </authorList>
    </citation>
    <scope>NUCLEOTIDE SEQUENCE [LARGE SCALE GENOMIC DNA]</scope>
    <source>
        <strain evidence="11">cv. Kellogg 1175</strain>
        <tissue evidence="10">Leaf</tissue>
    </source>
</reference>
<dbReference type="Pfam" id="PF01363">
    <property type="entry name" value="FYVE"/>
    <property type="match status" value="1"/>
</dbReference>
<dbReference type="PROSITE" id="PS50178">
    <property type="entry name" value="ZF_FYVE"/>
    <property type="match status" value="1"/>
</dbReference>
<protein>
    <submittedName>
        <fullName evidence="10">E3 ubiquitin-protein ligase HERC2</fullName>
    </submittedName>
</protein>
<dbReference type="InterPro" id="IPR011993">
    <property type="entry name" value="PH-like_dom_sf"/>
</dbReference>
<dbReference type="SMART" id="SM00064">
    <property type="entry name" value="FYVE"/>
    <property type="match status" value="1"/>
</dbReference>
<dbReference type="Gene3D" id="2.130.10.30">
    <property type="entry name" value="Regulator of chromosome condensation 1/beta-lactamase-inhibitor protein II"/>
    <property type="match status" value="2"/>
</dbReference>
<feature type="repeat" description="RCC1" evidence="6">
    <location>
        <begin position="513"/>
        <end position="564"/>
    </location>
</feature>
<feature type="domain" description="BRX" evidence="9">
    <location>
        <begin position="1022"/>
        <end position="1077"/>
    </location>
</feature>
<dbReference type="InterPro" id="IPR011011">
    <property type="entry name" value="Znf_FYVE_PHD"/>
</dbReference>
<dbReference type="InterPro" id="IPR017455">
    <property type="entry name" value="Znf_FYVE-rel"/>
</dbReference>
<keyword evidence="11" id="KW-1185">Reference proteome</keyword>
<dbReference type="InterPro" id="IPR000306">
    <property type="entry name" value="Znf_FYVE"/>
</dbReference>
<evidence type="ECO:0000256" key="6">
    <source>
        <dbReference type="PROSITE-ProRule" id="PRU00235"/>
    </source>
</evidence>
<evidence type="ECO:0000313" key="10">
    <source>
        <dbReference type="EMBL" id="OEL24178.1"/>
    </source>
</evidence>
<dbReference type="GO" id="GO:0008270">
    <property type="term" value="F:zinc ion binding"/>
    <property type="evidence" value="ECO:0007669"/>
    <property type="project" value="UniProtKB-KW"/>
</dbReference>
<feature type="domain" description="FYVE-type" evidence="8">
    <location>
        <begin position="673"/>
        <end position="735"/>
    </location>
</feature>
<feature type="compositionally biased region" description="Polar residues" evidence="7">
    <location>
        <begin position="999"/>
        <end position="1022"/>
    </location>
</feature>
<dbReference type="Pfam" id="PF16457">
    <property type="entry name" value="PH_12"/>
    <property type="match status" value="1"/>
</dbReference>
<feature type="repeat" description="RCC1" evidence="6">
    <location>
        <begin position="344"/>
        <end position="395"/>
    </location>
</feature>
<feature type="compositionally biased region" description="Basic and acidic residues" evidence="7">
    <location>
        <begin position="263"/>
        <end position="278"/>
    </location>
</feature>
<feature type="repeat" description="RCC1" evidence="6">
    <location>
        <begin position="396"/>
        <end position="450"/>
    </location>
</feature>
<dbReference type="OrthoDB" id="5981550at2759"/>
<sequence>MAGGFEGRSSSTTTRGTEQVRGRSAHAFFLRIVVPQADLHLLSFLQAIVALKKGAHLLKCGKRGKPKFCNVRLSYDERALIWYSKEREKRLSLNSVSTVVLGQKTIKLLRLHWPEKEHHSLSVIYKNGESSLDLVCKDRGQAECWYLGLTSLISAPCTPLLLVNSTNSRRINSCTNSPPSYIQQKSRLFAVHDGRNFTKVRSGIHPCHDFMQERDMLSKCEFDIACEFSYITLSSTFELVKKDILMVIDILVKNNLRDTKSAEKIKDQRNTEMPKLKQSEGSNAASDSLKDIFVWGDVLGRMLDHGHVSTSNISLPKLLKSAQIIDVQSIACGEKHAAIVTKQGQVFSWGEENGGRLGHKTSDSVSHPKIIDSLSSIPVKAIAFGAKHTCAVSVSGELYEWGEGIHCLGLWNDQCRRSQWFPHKLIGTSDGISVSKIACGQWHTAIVSSTGQLLTYGDGTFGVLGHGDTCTVTQPKEVESLRGLRIKSVACGPWHTAAIVETSGTPKSNAPGGKLFTWGDAGRGKLGHTDKKSKLVPTRVESLVDCDFTQVSCGMSLTVVLTITGVVFTIGSNEHGQLGNPRPENTSIFMVEGPLKTEFVKDISCGTSHVAVLTMNGKVFTWGKGTEGQLGLGDYVDRRSPTLVEALEDRQVGSITCCSNFTVVICAHKAISCKEQSVCSSCRLAFRFTRKKHNCYNCGSMFCNSCTSNKVPRAALAPDKSKRCRVCDACFNELNKTAEHSKMSSRSKIQKEETSLTEIRTYTPKLARMLKEANLIMEKMGSAHSPNQRNQELATLNQVQKQRWGQVDCPNQFKCARDSFPYWLTSKKQTVDVCCIGRMIDPLSQKDAPPLPQATNDKRKEQDLMEKILLEEVKQLQAQVTTLAEECRHRSLKVQLYKQELEEAWLIVRDEATKCKAAKDIIKILTNQRNALSKKLLDGLDQDNSSIVPDPPDKTLVTGKIPLLNSIRDQRSIEEVDMQSTASSNTVAVDDSAVHQNGRRASNSSRGYDGGTDSTVTPTDSNGVIEQIERGVYITVVTSPSGKKGIKRIRFSRKHFGEAEAQKWWEENESKVFARYNSIKYLAA</sequence>
<evidence type="ECO:0000259" key="8">
    <source>
        <dbReference type="PROSITE" id="PS50178"/>
    </source>
</evidence>
<dbReference type="Gene3D" id="2.30.29.30">
    <property type="entry name" value="Pleckstrin-homology domain (PH domain)/Phosphotyrosine-binding domain (PTB)"/>
    <property type="match status" value="1"/>
</dbReference>
<feature type="compositionally biased region" description="Polar residues" evidence="7">
    <location>
        <begin position="978"/>
        <end position="987"/>
    </location>
</feature>
<feature type="region of interest" description="Disordered" evidence="7">
    <location>
        <begin position="263"/>
        <end position="283"/>
    </location>
</feature>
<evidence type="ECO:0000256" key="2">
    <source>
        <dbReference type="ARBA" id="ARBA00022737"/>
    </source>
</evidence>
<dbReference type="InterPro" id="IPR001849">
    <property type="entry name" value="PH_domain"/>
</dbReference>
<dbReference type="InterPro" id="IPR000408">
    <property type="entry name" value="Reg_chr_condens"/>
</dbReference>
<keyword evidence="4" id="KW-0862">Zinc</keyword>
<dbReference type="SUPFAM" id="SSF50985">
    <property type="entry name" value="RCC1/BLIP-II"/>
    <property type="match status" value="1"/>
</dbReference>
<dbReference type="PROSITE" id="PS50012">
    <property type="entry name" value="RCC1_3"/>
    <property type="match status" value="7"/>
</dbReference>
<dbReference type="InterPro" id="IPR013591">
    <property type="entry name" value="Brevis_radix_dom"/>
</dbReference>
<dbReference type="InterPro" id="IPR051210">
    <property type="entry name" value="Ub_ligase/GEF_domain"/>
</dbReference>
<feature type="repeat" description="RCC1" evidence="6">
    <location>
        <begin position="290"/>
        <end position="343"/>
    </location>
</feature>
<dbReference type="InterPro" id="IPR013083">
    <property type="entry name" value="Znf_RING/FYVE/PHD"/>
</dbReference>
<feature type="repeat" description="RCC1" evidence="6">
    <location>
        <begin position="451"/>
        <end position="502"/>
    </location>
</feature>
<dbReference type="SUPFAM" id="SSF50729">
    <property type="entry name" value="PH domain-like"/>
    <property type="match status" value="1"/>
</dbReference>
<dbReference type="STRING" id="888268.A0A1E5VGA8"/>
<evidence type="ECO:0000256" key="3">
    <source>
        <dbReference type="ARBA" id="ARBA00022771"/>
    </source>
</evidence>
<proteinExistence type="predicted"/>
<evidence type="ECO:0000256" key="7">
    <source>
        <dbReference type="SAM" id="MobiDB-lite"/>
    </source>
</evidence>
<keyword evidence="1" id="KW-0479">Metal-binding</keyword>
<dbReference type="Pfam" id="PF25390">
    <property type="entry name" value="WD40_RLD"/>
    <property type="match status" value="1"/>
</dbReference>
<dbReference type="InterPro" id="IPR009091">
    <property type="entry name" value="RCC1/BLIP-II"/>
</dbReference>
<dbReference type="InterPro" id="IPR058923">
    <property type="entry name" value="RCC1-like_dom"/>
</dbReference>
<comment type="caution">
    <text evidence="10">The sequence shown here is derived from an EMBL/GenBank/DDBJ whole genome shotgun (WGS) entry which is preliminary data.</text>
</comment>
<dbReference type="PANTHER" id="PTHR22870:SF311">
    <property type="entry name" value="REGULATOR OF CHROMOSOME CONDENSATION (RCC1) FAMILY PROTEIN-RELATED"/>
    <property type="match status" value="1"/>
</dbReference>
<dbReference type="PRINTS" id="PR00633">
    <property type="entry name" value="RCCNDNSATION"/>
</dbReference>
<evidence type="ECO:0000259" key="9">
    <source>
        <dbReference type="PROSITE" id="PS51514"/>
    </source>
</evidence>
<dbReference type="Pfam" id="PF08381">
    <property type="entry name" value="BRX"/>
    <property type="match status" value="1"/>
</dbReference>
<dbReference type="CDD" id="cd13365">
    <property type="entry name" value="PH_PLC_plant-like"/>
    <property type="match status" value="1"/>
</dbReference>
<dbReference type="Gene3D" id="3.30.40.10">
    <property type="entry name" value="Zinc/RING finger domain, C3HC4 (zinc finger)"/>
    <property type="match status" value="1"/>
</dbReference>
<dbReference type="PROSITE" id="PS51514">
    <property type="entry name" value="BRX"/>
    <property type="match status" value="1"/>
</dbReference>
<evidence type="ECO:0000313" key="11">
    <source>
        <dbReference type="Proteomes" id="UP000095767"/>
    </source>
</evidence>
<dbReference type="SUPFAM" id="SSF57903">
    <property type="entry name" value="FYVE/PHD zinc finger"/>
    <property type="match status" value="1"/>
</dbReference>
<dbReference type="Proteomes" id="UP000095767">
    <property type="component" value="Unassembled WGS sequence"/>
</dbReference>
<gene>
    <name evidence="10" type="ORF">BAE44_0014802</name>
</gene>
<feature type="region of interest" description="Disordered" evidence="7">
    <location>
        <begin position="978"/>
        <end position="1022"/>
    </location>
</feature>
<evidence type="ECO:0000256" key="1">
    <source>
        <dbReference type="ARBA" id="ARBA00022723"/>
    </source>
</evidence>
<accession>A0A1E5VGA8</accession>
<dbReference type="AlphaFoldDB" id="A0A1E5VGA8"/>
<keyword evidence="2" id="KW-0677">Repeat</keyword>
<evidence type="ECO:0000256" key="4">
    <source>
        <dbReference type="ARBA" id="ARBA00022833"/>
    </source>
</evidence>
<name>A0A1E5VGA8_9POAL</name>
<keyword evidence="3 5" id="KW-0863">Zinc-finger</keyword>
<evidence type="ECO:0000256" key="5">
    <source>
        <dbReference type="PROSITE-ProRule" id="PRU00091"/>
    </source>
</evidence>
<dbReference type="PROSITE" id="PS00626">
    <property type="entry name" value="RCC1_2"/>
    <property type="match status" value="1"/>
</dbReference>
<feature type="repeat" description="RCC1" evidence="6">
    <location>
        <begin position="617"/>
        <end position="668"/>
    </location>
</feature>
<feature type="repeat" description="RCC1" evidence="6">
    <location>
        <begin position="565"/>
        <end position="616"/>
    </location>
</feature>
<organism evidence="10 11">
    <name type="scientific">Dichanthelium oligosanthes</name>
    <dbReference type="NCBI Taxonomy" id="888268"/>
    <lineage>
        <taxon>Eukaryota</taxon>
        <taxon>Viridiplantae</taxon>
        <taxon>Streptophyta</taxon>
        <taxon>Embryophyta</taxon>
        <taxon>Tracheophyta</taxon>
        <taxon>Spermatophyta</taxon>
        <taxon>Magnoliopsida</taxon>
        <taxon>Liliopsida</taxon>
        <taxon>Poales</taxon>
        <taxon>Poaceae</taxon>
        <taxon>PACMAD clade</taxon>
        <taxon>Panicoideae</taxon>
        <taxon>Panicodae</taxon>
        <taxon>Paniceae</taxon>
        <taxon>Dichantheliinae</taxon>
        <taxon>Dichanthelium</taxon>
    </lineage>
</organism>
<dbReference type="PANTHER" id="PTHR22870">
    <property type="entry name" value="REGULATOR OF CHROMOSOME CONDENSATION"/>
    <property type="match status" value="1"/>
</dbReference>